<evidence type="ECO:0000313" key="9">
    <source>
        <dbReference type="Proteomes" id="UP000274271"/>
    </source>
</evidence>
<comment type="caution">
    <text evidence="8">The sequence shown here is derived from an EMBL/GenBank/DDBJ whole genome shotgun (WGS) entry which is preliminary data.</text>
</comment>
<dbReference type="EC" id="5.2.1.8" evidence="6"/>
<name>A0A3P1CBE5_9BACT</name>
<dbReference type="PANTHER" id="PTHR43811:SF19">
    <property type="entry name" value="39 KDA FK506-BINDING NUCLEAR PROTEIN"/>
    <property type="match status" value="1"/>
</dbReference>
<dbReference type="AlphaFoldDB" id="A0A3P1CBE5"/>
<dbReference type="Proteomes" id="UP000274271">
    <property type="component" value="Unassembled WGS sequence"/>
</dbReference>
<reference evidence="8 9" key="1">
    <citation type="submission" date="2018-11" db="EMBL/GenBank/DDBJ databases">
        <authorList>
            <person name="Zhou Z."/>
            <person name="Wang G."/>
        </authorList>
    </citation>
    <scope>NUCLEOTIDE SEQUENCE [LARGE SCALE GENOMIC DNA]</scope>
    <source>
        <strain evidence="8 9">KCTC42998</strain>
    </source>
</reference>
<protein>
    <recommendedName>
        <fullName evidence="6">Peptidyl-prolyl cis-trans isomerase</fullName>
        <ecNumber evidence="6">5.2.1.8</ecNumber>
    </recommendedName>
</protein>
<dbReference type="PROSITE" id="PS51257">
    <property type="entry name" value="PROKAR_LIPOPROTEIN"/>
    <property type="match status" value="1"/>
</dbReference>
<dbReference type="Pfam" id="PF00254">
    <property type="entry name" value="FKBP_C"/>
    <property type="match status" value="1"/>
</dbReference>
<evidence type="ECO:0000256" key="3">
    <source>
        <dbReference type="ARBA" id="ARBA00023110"/>
    </source>
</evidence>
<sequence length="160" mass="16776">MKKYGFIALIGTLLMGGCLSNTEQTPCDPTPVSIKAPQAEVVALKKFIDTSRIAATADDRGFYYSIQSPGSGAKPTACSNVTVNYTGKLTTGSTFDSGNGVTFGLNQLILGWQEGIPLVAPGGSITLYLPPSLAYGQQAQSGIPANSILIFTIDLVRINQ</sequence>
<proteinExistence type="inferred from homology"/>
<keyword evidence="3 5" id="KW-0697">Rotamase</keyword>
<dbReference type="SUPFAM" id="SSF54534">
    <property type="entry name" value="FKBP-like"/>
    <property type="match status" value="1"/>
</dbReference>
<accession>A0A3P1CBE5</accession>
<dbReference type="RefSeq" id="WP_124910398.1">
    <property type="nucleotide sequence ID" value="NZ_RQJP01000007.1"/>
</dbReference>
<dbReference type="OrthoDB" id="9814548at2"/>
<evidence type="ECO:0000256" key="2">
    <source>
        <dbReference type="ARBA" id="ARBA00006577"/>
    </source>
</evidence>
<evidence type="ECO:0000256" key="5">
    <source>
        <dbReference type="PROSITE-ProRule" id="PRU00277"/>
    </source>
</evidence>
<dbReference type="PANTHER" id="PTHR43811">
    <property type="entry name" value="FKBP-TYPE PEPTIDYL-PROLYL CIS-TRANS ISOMERASE FKPA"/>
    <property type="match status" value="1"/>
</dbReference>
<dbReference type="InterPro" id="IPR001179">
    <property type="entry name" value="PPIase_FKBP_dom"/>
</dbReference>
<comment type="catalytic activity">
    <reaction evidence="1 5 6">
        <text>[protein]-peptidylproline (omega=180) = [protein]-peptidylproline (omega=0)</text>
        <dbReference type="Rhea" id="RHEA:16237"/>
        <dbReference type="Rhea" id="RHEA-COMP:10747"/>
        <dbReference type="Rhea" id="RHEA-COMP:10748"/>
        <dbReference type="ChEBI" id="CHEBI:83833"/>
        <dbReference type="ChEBI" id="CHEBI:83834"/>
        <dbReference type="EC" id="5.2.1.8"/>
    </reaction>
</comment>
<evidence type="ECO:0000313" key="8">
    <source>
        <dbReference type="EMBL" id="RRB10386.1"/>
    </source>
</evidence>
<evidence type="ECO:0000256" key="6">
    <source>
        <dbReference type="RuleBase" id="RU003915"/>
    </source>
</evidence>
<dbReference type="InterPro" id="IPR046357">
    <property type="entry name" value="PPIase_dom_sf"/>
</dbReference>
<keyword evidence="4 5" id="KW-0413">Isomerase</keyword>
<feature type="domain" description="PPIase FKBP-type" evidence="7">
    <location>
        <begin position="78"/>
        <end position="159"/>
    </location>
</feature>
<dbReference type="Gene3D" id="3.10.50.40">
    <property type="match status" value="1"/>
</dbReference>
<dbReference type="PROSITE" id="PS50059">
    <property type="entry name" value="FKBP_PPIASE"/>
    <property type="match status" value="1"/>
</dbReference>
<evidence type="ECO:0000256" key="1">
    <source>
        <dbReference type="ARBA" id="ARBA00000971"/>
    </source>
</evidence>
<evidence type="ECO:0000259" key="7">
    <source>
        <dbReference type="PROSITE" id="PS50059"/>
    </source>
</evidence>
<gene>
    <name evidence="8" type="ORF">EHT87_29625</name>
</gene>
<keyword evidence="9" id="KW-1185">Reference proteome</keyword>
<comment type="similarity">
    <text evidence="2 6">Belongs to the FKBP-type PPIase family.</text>
</comment>
<evidence type="ECO:0000256" key="4">
    <source>
        <dbReference type="ARBA" id="ARBA00023235"/>
    </source>
</evidence>
<dbReference type="GO" id="GO:0003755">
    <property type="term" value="F:peptidyl-prolyl cis-trans isomerase activity"/>
    <property type="evidence" value="ECO:0007669"/>
    <property type="project" value="UniProtKB-UniRule"/>
</dbReference>
<dbReference type="EMBL" id="RQJP01000007">
    <property type="protein sequence ID" value="RRB10386.1"/>
    <property type="molecule type" value="Genomic_DNA"/>
</dbReference>
<organism evidence="8 9">
    <name type="scientific">Larkinella knui</name>
    <dbReference type="NCBI Taxonomy" id="2025310"/>
    <lineage>
        <taxon>Bacteria</taxon>
        <taxon>Pseudomonadati</taxon>
        <taxon>Bacteroidota</taxon>
        <taxon>Cytophagia</taxon>
        <taxon>Cytophagales</taxon>
        <taxon>Spirosomataceae</taxon>
        <taxon>Larkinella</taxon>
    </lineage>
</organism>